<feature type="compositionally biased region" description="Low complexity" evidence="1">
    <location>
        <begin position="443"/>
        <end position="458"/>
    </location>
</feature>
<proteinExistence type="predicted"/>
<keyword evidence="4" id="KW-1185">Reference proteome</keyword>
<feature type="compositionally biased region" description="Basic and acidic residues" evidence="1">
    <location>
        <begin position="146"/>
        <end position="160"/>
    </location>
</feature>
<feature type="compositionally biased region" description="Basic and acidic residues" evidence="1">
    <location>
        <begin position="113"/>
        <end position="136"/>
    </location>
</feature>
<evidence type="ECO:0000256" key="1">
    <source>
        <dbReference type="SAM" id="MobiDB-lite"/>
    </source>
</evidence>
<feature type="compositionally biased region" description="Polar residues" evidence="1">
    <location>
        <begin position="321"/>
        <end position="341"/>
    </location>
</feature>
<evidence type="ECO:0000313" key="4">
    <source>
        <dbReference type="Proteomes" id="UP001258017"/>
    </source>
</evidence>
<dbReference type="Pfam" id="PF12572">
    <property type="entry name" value="DUF3752"/>
    <property type="match status" value="1"/>
</dbReference>
<feature type="compositionally biased region" description="Basic and acidic residues" evidence="1">
    <location>
        <begin position="621"/>
        <end position="651"/>
    </location>
</feature>
<feature type="region of interest" description="Disordered" evidence="1">
    <location>
        <begin position="316"/>
        <end position="343"/>
    </location>
</feature>
<evidence type="ECO:0000259" key="2">
    <source>
        <dbReference type="Pfam" id="PF12572"/>
    </source>
</evidence>
<feature type="compositionally biased region" description="Acidic residues" evidence="1">
    <location>
        <begin position="1"/>
        <end position="13"/>
    </location>
</feature>
<feature type="compositionally biased region" description="Basic and acidic residues" evidence="1">
    <location>
        <begin position="14"/>
        <end position="28"/>
    </location>
</feature>
<gene>
    <name evidence="3" type="ORF">KPH14_011588</name>
</gene>
<comment type="caution">
    <text evidence="3">The sequence shown here is derived from an EMBL/GenBank/DDBJ whole genome shotgun (WGS) entry which is preliminary data.</text>
</comment>
<feature type="region of interest" description="Disordered" evidence="1">
    <location>
        <begin position="605"/>
        <end position="690"/>
    </location>
</feature>
<reference evidence="3" key="1">
    <citation type="submission" date="2021-08" db="EMBL/GenBank/DDBJ databases">
        <authorList>
            <person name="Misof B."/>
            <person name="Oliver O."/>
            <person name="Podsiadlowski L."/>
            <person name="Donath A."/>
            <person name="Peters R."/>
            <person name="Mayer C."/>
            <person name="Rust J."/>
            <person name="Gunkel S."/>
            <person name="Lesny P."/>
            <person name="Martin S."/>
            <person name="Oeyen J.P."/>
            <person name="Petersen M."/>
            <person name="Panagiotis P."/>
            <person name="Wilbrandt J."/>
            <person name="Tanja T."/>
        </authorList>
    </citation>
    <scope>NUCLEOTIDE SEQUENCE</scope>
    <source>
        <strain evidence="3">GBR_01_08_01A</strain>
        <tissue evidence="3">Thorax + abdomen</tissue>
    </source>
</reference>
<feature type="compositionally biased region" description="Basic and acidic residues" evidence="1">
    <location>
        <begin position="187"/>
        <end position="207"/>
    </location>
</feature>
<organism evidence="3 4">
    <name type="scientific">Odynerus spinipes</name>
    <dbReference type="NCBI Taxonomy" id="1348599"/>
    <lineage>
        <taxon>Eukaryota</taxon>
        <taxon>Metazoa</taxon>
        <taxon>Ecdysozoa</taxon>
        <taxon>Arthropoda</taxon>
        <taxon>Hexapoda</taxon>
        <taxon>Insecta</taxon>
        <taxon>Pterygota</taxon>
        <taxon>Neoptera</taxon>
        <taxon>Endopterygota</taxon>
        <taxon>Hymenoptera</taxon>
        <taxon>Apocrita</taxon>
        <taxon>Aculeata</taxon>
        <taxon>Vespoidea</taxon>
        <taxon>Vespidae</taxon>
        <taxon>Eumeninae</taxon>
        <taxon>Odynerus</taxon>
    </lineage>
</organism>
<feature type="compositionally biased region" description="Basic and acidic residues" evidence="1">
    <location>
        <begin position="50"/>
        <end position="70"/>
    </location>
</feature>
<feature type="region of interest" description="Disordered" evidence="1">
    <location>
        <begin position="440"/>
        <end position="511"/>
    </location>
</feature>
<feature type="region of interest" description="Disordered" evidence="1">
    <location>
        <begin position="1"/>
        <end position="221"/>
    </location>
</feature>
<dbReference type="EMBL" id="JAIFRP010000083">
    <property type="protein sequence ID" value="KAK2579665.1"/>
    <property type="molecule type" value="Genomic_DNA"/>
</dbReference>
<dbReference type="InterPro" id="IPR022226">
    <property type="entry name" value="DUF3752"/>
</dbReference>
<sequence>MTSMDTDSESQDSDDGRRFRFEATRKDAATISDTVNKEKSPKKKSKRRSHLEDKSYHDRKERSKHESNRKESRRSRERNTDGKDSRHMIKHTKYSMRKDHRGTKESDSTSSEKNVKYSMDSKDRARDLKHSKERDRSNHRKHSRERSRDRSYDDRSSADRHRSKYDRHKYHSRHKSRDRSCQSNRLKLLDNDKSRDEHGRYEPIKKPVDKRRQHLENEHNSHKNIDQIHDTNESHLMSVDKVCKTAALVNMQDCKDLDLSDFDVLSETDENISDISDSRSQCSSSHYHKTKVRKEHLKNQHECVNKKHLAPDQEHVEELQKVNSKNCTPLSSSGNNNPSAISDTLLDSTSLESTFVMNKQMKSLQEKDVEYDVLESTEKIDAYGPMLPPQLKTSQPSEKETTNGCTSKQPETEENIVKDAIDSDNTISVGFIGPCLPTMEYISSDNDNSNESNSQNLNENDKKQEDMDPQSPSKDDNETLDNFSATFGPALPPHLMKPQTSNEDAKDRFIGPTMPEDIKLLNEEERVAMYSQFEDEDTLRSSLIHNSTAKNGQAYQELQTPGIHYFHEIKQEVTNDIVHKREKWMMELPPTQGADFGLRARKFRLRPGPDMSDRSCWTDTPTEKAQKQEAEEKAATVRSLERSDNTELPKEKSKKTKKREKSLLEIHQSKLRKKKKKEEKEAKAAGLPTRRPFDRNIDLQVNRFMDHSQKRSVLMKAEMLNDRFSRGQI</sequence>
<feature type="region of interest" description="Disordered" evidence="1">
    <location>
        <begin position="383"/>
        <end position="421"/>
    </location>
</feature>
<feature type="compositionally biased region" description="Basic residues" evidence="1">
    <location>
        <begin position="88"/>
        <end position="101"/>
    </location>
</feature>
<dbReference type="AlphaFoldDB" id="A0AAD9VMX1"/>
<evidence type="ECO:0000313" key="3">
    <source>
        <dbReference type="EMBL" id="KAK2579665.1"/>
    </source>
</evidence>
<feature type="compositionally biased region" description="Basic residues" evidence="1">
    <location>
        <begin position="161"/>
        <end position="177"/>
    </location>
</feature>
<dbReference type="PANTHER" id="PTHR46370">
    <property type="entry name" value="GPALPP MOTIFS-CONTAINING PROTEIN 1"/>
    <property type="match status" value="1"/>
</dbReference>
<reference evidence="3" key="2">
    <citation type="journal article" date="2023" name="Commun. Biol.">
        <title>Intrasexual cuticular hydrocarbon dimorphism in a wasp sheds light on hydrocarbon biosynthesis genes in Hymenoptera.</title>
        <authorList>
            <person name="Moris V.C."/>
            <person name="Podsiadlowski L."/>
            <person name="Martin S."/>
            <person name="Oeyen J.P."/>
            <person name="Donath A."/>
            <person name="Petersen M."/>
            <person name="Wilbrandt J."/>
            <person name="Misof B."/>
            <person name="Liedtke D."/>
            <person name="Thamm M."/>
            <person name="Scheiner R."/>
            <person name="Schmitt T."/>
            <person name="Niehuis O."/>
        </authorList>
    </citation>
    <scope>NUCLEOTIDE SEQUENCE</scope>
    <source>
        <strain evidence="3">GBR_01_08_01A</strain>
    </source>
</reference>
<feature type="compositionally biased region" description="Polar residues" evidence="1">
    <location>
        <begin position="391"/>
        <end position="409"/>
    </location>
</feature>
<protein>
    <recommendedName>
        <fullName evidence="2">DUF3752 domain-containing protein</fullName>
    </recommendedName>
</protein>
<accession>A0AAD9VMX1</accession>
<feature type="compositionally biased region" description="Basic residues" evidence="1">
    <location>
        <begin position="40"/>
        <end position="49"/>
    </location>
</feature>
<name>A0AAD9VMX1_9HYME</name>
<dbReference type="Proteomes" id="UP001258017">
    <property type="component" value="Unassembled WGS sequence"/>
</dbReference>
<dbReference type="PANTHER" id="PTHR46370:SF1">
    <property type="entry name" value="GPALPP MOTIFS-CONTAINING PROTEIN 1"/>
    <property type="match status" value="1"/>
</dbReference>
<feature type="domain" description="DUF3752" evidence="2">
    <location>
        <begin position="596"/>
        <end position="725"/>
    </location>
</feature>
<feature type="compositionally biased region" description="Basic and acidic residues" evidence="1">
    <location>
        <begin position="77"/>
        <end position="87"/>
    </location>
</feature>
<dbReference type="InterPro" id="IPR046331">
    <property type="entry name" value="GPAM1-like"/>
</dbReference>